<evidence type="ECO:0000313" key="2">
    <source>
        <dbReference type="EMBL" id="XFO68859.1"/>
    </source>
</evidence>
<dbReference type="RefSeq" id="WP_094605996.1">
    <property type="nucleotide sequence ID" value="NZ_CP155573.1"/>
</dbReference>
<dbReference type="SUPFAM" id="SSF53448">
    <property type="entry name" value="Nucleotide-diphospho-sugar transferases"/>
    <property type="match status" value="1"/>
</dbReference>
<evidence type="ECO:0000259" key="1">
    <source>
        <dbReference type="Pfam" id="PF13712"/>
    </source>
</evidence>
<dbReference type="Pfam" id="PF13712">
    <property type="entry name" value="Glyco_tranf_2_5"/>
    <property type="match status" value="1"/>
</dbReference>
<accession>A0ABZ3IT18</accession>
<protein>
    <recommendedName>
        <fullName evidence="1">Streptomycin biosynthesis protein StrF domain-containing protein</fullName>
    </recommendedName>
</protein>
<sequence>MNASKICFISCVNNDEIYQKCLAYISNLDVPTGYDVETFFIKEADSMANGLNRAILQNDAKYKVYLHQDVFIINKSFIQDFLSIFSNPKVGMIGVVGSGQIPTNGVWWESGYNFGKVYESHTGLMRLLSFRNVESEFKEVQCIDGLIMITQYDIPWREDIFNGWHFYDLSQSLEFIRAGYKVVVPRQYKPWCIHDCGLVNVSNGYHIYRQIFLNEYRKDLEAIKKREAFANDCRA</sequence>
<gene>
    <name evidence="2" type="ORF">SPSIL_050830</name>
</gene>
<organism evidence="2 3">
    <name type="scientific">Sporomusa silvacetica DSM 10669</name>
    <dbReference type="NCBI Taxonomy" id="1123289"/>
    <lineage>
        <taxon>Bacteria</taxon>
        <taxon>Bacillati</taxon>
        <taxon>Bacillota</taxon>
        <taxon>Negativicutes</taxon>
        <taxon>Selenomonadales</taxon>
        <taxon>Sporomusaceae</taxon>
        <taxon>Sporomusa</taxon>
    </lineage>
</organism>
<name>A0ABZ3IT18_9FIRM</name>
<keyword evidence="3" id="KW-1185">Reference proteome</keyword>
<dbReference type="Proteomes" id="UP000216752">
    <property type="component" value="Chromosome"/>
</dbReference>
<dbReference type="InterPro" id="IPR029044">
    <property type="entry name" value="Nucleotide-diphossugar_trans"/>
</dbReference>
<dbReference type="Gene3D" id="3.90.550.10">
    <property type="entry name" value="Spore Coat Polysaccharide Biosynthesis Protein SpsA, Chain A"/>
    <property type="match status" value="1"/>
</dbReference>
<dbReference type="InterPro" id="IPR059123">
    <property type="entry name" value="StrF_dom"/>
</dbReference>
<evidence type="ECO:0000313" key="3">
    <source>
        <dbReference type="Proteomes" id="UP000216752"/>
    </source>
</evidence>
<dbReference type="EMBL" id="CP155573">
    <property type="protein sequence ID" value="XFO68859.1"/>
    <property type="molecule type" value="Genomic_DNA"/>
</dbReference>
<proteinExistence type="predicted"/>
<feature type="domain" description="Streptomycin biosynthesis protein StrF" evidence="1">
    <location>
        <begin position="7"/>
        <end position="216"/>
    </location>
</feature>
<reference evidence="2" key="1">
    <citation type="submission" date="2024-05" db="EMBL/GenBank/DDBJ databases">
        <title>Isolation and characterization of Sporomusa carbonis sp. nov., a carboxydotrophic hydrogenogen in the genus of Sporomusa isolated from a charcoal burning pile.</title>
        <authorList>
            <person name="Boeer T."/>
            <person name="Rosenbaum F."/>
            <person name="Eysell L."/>
            <person name="Mueller V."/>
            <person name="Daniel R."/>
            <person name="Poehlein A."/>
        </authorList>
    </citation>
    <scope>NUCLEOTIDE SEQUENCE [LARGE SCALE GENOMIC DNA]</scope>
    <source>
        <strain evidence="2">DSM 10669</strain>
    </source>
</reference>